<organism evidence="4">
    <name type="scientific">Paraconexibacter sp. AEG42_29</name>
    <dbReference type="NCBI Taxonomy" id="2997339"/>
    <lineage>
        <taxon>Bacteria</taxon>
        <taxon>Bacillati</taxon>
        <taxon>Actinomycetota</taxon>
        <taxon>Thermoleophilia</taxon>
        <taxon>Solirubrobacterales</taxon>
        <taxon>Paraconexibacteraceae</taxon>
        <taxon>Paraconexibacter</taxon>
    </lineage>
</organism>
<evidence type="ECO:0000313" key="4">
    <source>
        <dbReference type="EMBL" id="XAY04669.1"/>
    </source>
</evidence>
<protein>
    <recommendedName>
        <fullName evidence="3">Mce/MlaD domain-containing protein</fullName>
    </recommendedName>
</protein>
<gene>
    <name evidence="4" type="ORF">DSM112329_01504</name>
</gene>
<dbReference type="PANTHER" id="PTHR33371">
    <property type="entry name" value="INTERMEMBRANE PHOSPHOLIPID TRANSPORT SYSTEM BINDING PROTEIN MLAD-RELATED"/>
    <property type="match status" value="1"/>
</dbReference>
<dbReference type="AlphaFoldDB" id="A0AAU7AST0"/>
<dbReference type="Pfam" id="PF02470">
    <property type="entry name" value="MlaD"/>
    <property type="match status" value="1"/>
</dbReference>
<evidence type="ECO:0000256" key="2">
    <source>
        <dbReference type="SAM" id="Phobius"/>
    </source>
</evidence>
<dbReference type="PANTHER" id="PTHR33371:SF16">
    <property type="entry name" value="MCE-FAMILY PROTEIN MCE3F"/>
    <property type="match status" value="1"/>
</dbReference>
<evidence type="ECO:0000256" key="1">
    <source>
        <dbReference type="SAM" id="MobiDB-lite"/>
    </source>
</evidence>
<feature type="compositionally biased region" description="Polar residues" evidence="1">
    <location>
        <begin position="411"/>
        <end position="424"/>
    </location>
</feature>
<accession>A0AAU7AST0</accession>
<dbReference type="EMBL" id="CP114014">
    <property type="protein sequence ID" value="XAY04669.1"/>
    <property type="molecule type" value="Genomic_DNA"/>
</dbReference>
<dbReference type="RefSeq" id="WP_354701197.1">
    <property type="nucleotide sequence ID" value="NZ_CP114014.1"/>
</dbReference>
<evidence type="ECO:0000259" key="3">
    <source>
        <dbReference type="Pfam" id="PF02470"/>
    </source>
</evidence>
<keyword evidence="2" id="KW-0812">Transmembrane</keyword>
<sequence length="443" mass="47361">MTPVRLFAGGALVLAVVVVGVLMLSGGGITRYDLTFPNAGQLVTGDDVQIGGRRVGNVKEITLTDDNQAKIEIELEDDFAPLHRGTTAIVRATSLSGIANRYIALTPGPDNAPVLADGATLEAGATTAPVDLDQLFNTLDKPTRKALDDVIQGSAVWYDGAGKDANKGSRYFSPALSTSSRLLNELTSDQQAFTDFVVSSSKVVTALAARRATLTSLVTNANATTSAVASENTGLDQSLAVLPSTLRRANTTFAGLRATLDDLDPLVAESKPATKDLAPFFRRLRPLVAEARPTISDLRQVIRRPGANNDLLELLRKAPRLQRIAQPTFRNSIAALQRSTPVLSFIRPYTPDLVGWLRDFGQTTANYDANGHYARIQPIFNAFNVNNQVLVPKGDAARALGSVTNQFQRCPDAASQTPADQTTPFRDADGKLDCDPTQVLPGP</sequence>
<feature type="domain" description="Mce/MlaD" evidence="3">
    <location>
        <begin position="31"/>
        <end position="108"/>
    </location>
</feature>
<name>A0AAU7AST0_9ACTN</name>
<reference evidence="4" key="1">
    <citation type="submission" date="2022-12" db="EMBL/GenBank/DDBJ databases">
        <title>Paraconexibacter alkalitolerans sp. nov. and Baekduia alba sp. nov., isolated from soil and emended description of the genera Paraconexibacter (Chun et al., 2020) and Baekduia (An et al., 2020).</title>
        <authorList>
            <person name="Vieira S."/>
            <person name="Huber K.J."/>
            <person name="Geppert A."/>
            <person name="Wolf J."/>
            <person name="Neumann-Schaal M."/>
            <person name="Muesken M."/>
            <person name="Overmann J."/>
        </authorList>
    </citation>
    <scope>NUCLEOTIDE SEQUENCE</scope>
    <source>
        <strain evidence="4">AEG42_29</strain>
    </source>
</reference>
<keyword evidence="2" id="KW-1133">Transmembrane helix</keyword>
<feature type="region of interest" description="Disordered" evidence="1">
    <location>
        <begin position="411"/>
        <end position="443"/>
    </location>
</feature>
<feature type="transmembrane region" description="Helical" evidence="2">
    <location>
        <begin position="6"/>
        <end position="24"/>
    </location>
</feature>
<keyword evidence="2" id="KW-0472">Membrane</keyword>
<dbReference type="KEGG" id="parq:DSM112329_01504"/>
<dbReference type="InterPro" id="IPR052336">
    <property type="entry name" value="MlaD_Phospholipid_Transporter"/>
</dbReference>
<dbReference type="InterPro" id="IPR003399">
    <property type="entry name" value="Mce/MlaD"/>
</dbReference>
<proteinExistence type="predicted"/>